<keyword evidence="4 12" id="KW-0732">Signal</keyword>
<accession>A0A371FBZ8</accession>
<evidence type="ECO:0000256" key="6">
    <source>
        <dbReference type="ARBA" id="ARBA00022833"/>
    </source>
</evidence>
<sequence>MALNPLKLSILFFLLSVVNPFPSVEPRTLEPSKDTFTKTLRNLEGVHKGQEAKGLVELKRYLEKYGYLTNTNSSNDNFDENVESALKNYQVFHHLPATGEVDAETIKTMSLPRCGLPDIITNPNANGLGSPENYSFFPGAPRWAKRALAYAHISSAAVSISSNNVRQAMRSAQQKWAQVTDFTFTETGSLSVADIRYGFHRGPHGDGYPFDGPGRVLAHAFSPQDGRLHFDGDEPWSSSGSSGIDFESVCLHEMGHILGLGHSDFPDAVMFPTYAGERRDLSQDDINGIQALYGP</sequence>
<feature type="binding site" evidence="11">
    <location>
        <position position="234"/>
    </location>
    <ligand>
        <name>Ca(2+)</name>
        <dbReference type="ChEBI" id="CHEBI:29108"/>
        <label>3</label>
    </ligand>
</feature>
<evidence type="ECO:0000313" key="14">
    <source>
        <dbReference type="EMBL" id="RDX75810.1"/>
    </source>
</evidence>
<dbReference type="GO" id="GO:0030198">
    <property type="term" value="P:extracellular matrix organization"/>
    <property type="evidence" value="ECO:0007669"/>
    <property type="project" value="TreeGrafter"/>
</dbReference>
<feature type="binding site" evidence="11">
    <location>
        <position position="234"/>
    </location>
    <ligand>
        <name>Ca(2+)</name>
        <dbReference type="ChEBI" id="CHEBI:29108"/>
        <label>1</label>
    </ligand>
</feature>
<dbReference type="PANTHER" id="PTHR10201">
    <property type="entry name" value="MATRIX METALLOPROTEINASE"/>
    <property type="match status" value="1"/>
</dbReference>
<comment type="cofactor">
    <cofactor evidence="11">
        <name>Zn(2+)</name>
        <dbReference type="ChEBI" id="CHEBI:29105"/>
    </cofactor>
    <text evidence="11">Binds 2 Zn(2+) ions per subunit.</text>
</comment>
<evidence type="ECO:0000256" key="8">
    <source>
        <dbReference type="ARBA" id="ARBA00023145"/>
    </source>
</evidence>
<evidence type="ECO:0000256" key="2">
    <source>
        <dbReference type="ARBA" id="ARBA00022670"/>
    </source>
</evidence>
<dbReference type="InterPro" id="IPR036365">
    <property type="entry name" value="PGBD-like_sf"/>
</dbReference>
<dbReference type="SUPFAM" id="SSF47090">
    <property type="entry name" value="PGBD-like"/>
    <property type="match status" value="1"/>
</dbReference>
<keyword evidence="5" id="KW-0378">Hydrolase</keyword>
<feature type="binding site" evidence="11">
    <location>
        <position position="262"/>
    </location>
    <ligand>
        <name>Zn(2+)</name>
        <dbReference type="ChEBI" id="CHEBI:29105"/>
        <label>2</label>
        <note>catalytic</note>
    </ligand>
</feature>
<evidence type="ECO:0000313" key="15">
    <source>
        <dbReference type="Proteomes" id="UP000257109"/>
    </source>
</evidence>
<dbReference type="InterPro" id="IPR024079">
    <property type="entry name" value="MetalloPept_cat_dom_sf"/>
</dbReference>
<feature type="binding site" evidence="11">
    <location>
        <position position="204"/>
    </location>
    <ligand>
        <name>Zn(2+)</name>
        <dbReference type="ChEBI" id="CHEBI:29105"/>
        <label>1</label>
    </ligand>
</feature>
<dbReference type="FunFam" id="3.40.390.10:FF:000018">
    <property type="entry name" value="Metalloendoproteinase 1"/>
    <property type="match status" value="1"/>
</dbReference>
<keyword evidence="6 11" id="KW-0862">Zinc</keyword>
<dbReference type="CDD" id="cd04278">
    <property type="entry name" value="ZnMc_MMP"/>
    <property type="match status" value="1"/>
</dbReference>
<dbReference type="PRINTS" id="PR00138">
    <property type="entry name" value="MATRIXIN"/>
</dbReference>
<feature type="non-terminal residue" evidence="14">
    <location>
        <position position="1"/>
    </location>
</feature>
<proteinExistence type="inferred from homology"/>
<feature type="binding site" evidence="11">
    <location>
        <position position="252"/>
    </location>
    <ligand>
        <name>Zn(2+)</name>
        <dbReference type="ChEBI" id="CHEBI:29105"/>
        <label>2</label>
        <note>catalytic</note>
    </ligand>
</feature>
<evidence type="ECO:0000256" key="7">
    <source>
        <dbReference type="ARBA" id="ARBA00023049"/>
    </source>
</evidence>
<dbReference type="InterPro" id="IPR002477">
    <property type="entry name" value="Peptidoglycan-bd-like"/>
</dbReference>
<evidence type="ECO:0000256" key="4">
    <source>
        <dbReference type="ARBA" id="ARBA00022729"/>
    </source>
</evidence>
<keyword evidence="2" id="KW-0645">Protease</keyword>
<evidence type="ECO:0000256" key="5">
    <source>
        <dbReference type="ARBA" id="ARBA00022801"/>
    </source>
</evidence>
<dbReference type="EMBL" id="QJKJ01009719">
    <property type="protein sequence ID" value="RDX75810.1"/>
    <property type="molecule type" value="Genomic_DNA"/>
</dbReference>
<keyword evidence="9" id="KW-0325">Glycoprotein</keyword>
<dbReference type="SUPFAM" id="SSF55486">
    <property type="entry name" value="Metalloproteases ('zincins'), catalytic domain"/>
    <property type="match status" value="1"/>
</dbReference>
<organism evidence="14 15">
    <name type="scientific">Mucuna pruriens</name>
    <name type="common">Velvet bean</name>
    <name type="synonym">Dolichos pruriens</name>
    <dbReference type="NCBI Taxonomy" id="157652"/>
    <lineage>
        <taxon>Eukaryota</taxon>
        <taxon>Viridiplantae</taxon>
        <taxon>Streptophyta</taxon>
        <taxon>Embryophyta</taxon>
        <taxon>Tracheophyta</taxon>
        <taxon>Spermatophyta</taxon>
        <taxon>Magnoliopsida</taxon>
        <taxon>eudicotyledons</taxon>
        <taxon>Gunneridae</taxon>
        <taxon>Pentapetalae</taxon>
        <taxon>rosids</taxon>
        <taxon>fabids</taxon>
        <taxon>Fabales</taxon>
        <taxon>Fabaceae</taxon>
        <taxon>Papilionoideae</taxon>
        <taxon>50 kb inversion clade</taxon>
        <taxon>NPAAA clade</taxon>
        <taxon>indigoferoid/millettioid clade</taxon>
        <taxon>Phaseoleae</taxon>
        <taxon>Mucuna</taxon>
    </lineage>
</organism>
<dbReference type="PANTHER" id="PTHR10201:SF213">
    <property type="entry name" value="METALLOENDOPROTEINASE 2-MMP-LIKE"/>
    <property type="match status" value="1"/>
</dbReference>
<dbReference type="Pfam" id="PF00413">
    <property type="entry name" value="Peptidase_M10"/>
    <property type="match status" value="1"/>
</dbReference>
<dbReference type="InterPro" id="IPR021190">
    <property type="entry name" value="Pept_M10A"/>
</dbReference>
<feature type="binding site" evidence="11">
    <location>
        <position position="256"/>
    </location>
    <ligand>
        <name>Zn(2+)</name>
        <dbReference type="ChEBI" id="CHEBI:29105"/>
        <label>2</label>
        <note>catalytic</note>
    </ligand>
</feature>
<feature type="domain" description="Peptidase metallopeptidase" evidence="13">
    <location>
        <begin position="139"/>
        <end position="295"/>
    </location>
</feature>
<evidence type="ECO:0000256" key="1">
    <source>
        <dbReference type="ARBA" id="ARBA00009614"/>
    </source>
</evidence>
<dbReference type="GO" id="GO:0004222">
    <property type="term" value="F:metalloendopeptidase activity"/>
    <property type="evidence" value="ECO:0007669"/>
    <property type="project" value="InterPro"/>
</dbReference>
<dbReference type="GO" id="GO:0030574">
    <property type="term" value="P:collagen catabolic process"/>
    <property type="evidence" value="ECO:0007669"/>
    <property type="project" value="TreeGrafter"/>
</dbReference>
<evidence type="ECO:0000256" key="9">
    <source>
        <dbReference type="ARBA" id="ARBA00023180"/>
    </source>
</evidence>
<protein>
    <submittedName>
        <fullName evidence="14">Metalloendoproteinase 5-MMP</fullName>
    </submittedName>
</protein>
<feature type="binding site" evidence="11">
    <location>
        <position position="270"/>
    </location>
    <ligand>
        <name>Zn(2+)</name>
        <dbReference type="ChEBI" id="CHEBI:29105"/>
        <label>2</label>
        <note>catalytic</note>
    </ligand>
</feature>
<keyword evidence="3 11" id="KW-0479">Metal-binding</keyword>
<keyword evidence="7" id="KW-0482">Metalloprotease</keyword>
<comment type="caution">
    <text evidence="14">The sequence shown here is derived from an EMBL/GenBank/DDBJ whole genome shotgun (WGS) entry which is preliminary data.</text>
</comment>
<dbReference type="GO" id="GO:0031012">
    <property type="term" value="C:extracellular matrix"/>
    <property type="evidence" value="ECO:0007669"/>
    <property type="project" value="InterPro"/>
</dbReference>
<keyword evidence="8" id="KW-0865">Zymogen</keyword>
<feature type="binding site" evidence="11">
    <location>
        <position position="229"/>
    </location>
    <ligand>
        <name>Zn(2+)</name>
        <dbReference type="ChEBI" id="CHEBI:29105"/>
        <label>1</label>
    </ligand>
</feature>
<feature type="binding site" description="in inhibited form" evidence="11">
    <location>
        <position position="114"/>
    </location>
    <ligand>
        <name>Zn(2+)</name>
        <dbReference type="ChEBI" id="CHEBI:29105"/>
        <label>2</label>
        <note>catalytic</note>
    </ligand>
</feature>
<dbReference type="STRING" id="157652.A0A371FBZ8"/>
<keyword evidence="15" id="KW-1185">Reference proteome</keyword>
<feature type="binding site" evidence="11">
    <location>
        <position position="231"/>
    </location>
    <ligand>
        <name>Ca(2+)</name>
        <dbReference type="ChEBI" id="CHEBI:29108"/>
        <label>3</label>
    </ligand>
</feature>
<dbReference type="Pfam" id="PF01471">
    <property type="entry name" value="PG_binding_1"/>
    <property type="match status" value="1"/>
</dbReference>
<reference evidence="14" key="1">
    <citation type="submission" date="2018-05" db="EMBL/GenBank/DDBJ databases">
        <title>Draft genome of Mucuna pruriens seed.</title>
        <authorList>
            <person name="Nnadi N.E."/>
            <person name="Vos R."/>
            <person name="Hasami M.H."/>
            <person name="Devisetty U.K."/>
            <person name="Aguiy J.C."/>
        </authorList>
    </citation>
    <scope>NUCLEOTIDE SEQUENCE [LARGE SCALE GENOMIC DNA]</scope>
    <source>
        <strain evidence="14">JCA_2017</strain>
    </source>
</reference>
<dbReference type="InterPro" id="IPR021158">
    <property type="entry name" value="Pept_M10A_Zn_BS"/>
</dbReference>
<evidence type="ECO:0000259" key="13">
    <source>
        <dbReference type="SMART" id="SM00235"/>
    </source>
</evidence>
<name>A0A371FBZ8_MUCPR</name>
<dbReference type="AlphaFoldDB" id="A0A371FBZ8"/>
<dbReference type="GO" id="GO:0006508">
    <property type="term" value="P:proteolysis"/>
    <property type="evidence" value="ECO:0007669"/>
    <property type="project" value="UniProtKB-KW"/>
</dbReference>
<comment type="similarity">
    <text evidence="1">Belongs to the peptidase M10A family. Matrix metalloproteinases (MMPs) subfamily.</text>
</comment>
<dbReference type="OrthoDB" id="406838at2759"/>
<evidence type="ECO:0000256" key="10">
    <source>
        <dbReference type="PIRSR" id="PIRSR621190-1"/>
    </source>
</evidence>
<dbReference type="Gene3D" id="3.40.390.10">
    <property type="entry name" value="Collagenase (Catalytic Domain)"/>
    <property type="match status" value="1"/>
</dbReference>
<dbReference type="SMART" id="SM00235">
    <property type="entry name" value="ZnMc"/>
    <property type="match status" value="1"/>
</dbReference>
<dbReference type="InterPro" id="IPR001818">
    <property type="entry name" value="Pept_M10_metallopeptidase"/>
</dbReference>
<keyword evidence="11" id="KW-0106">Calcium</keyword>
<dbReference type="PROSITE" id="PS00546">
    <property type="entry name" value="CYSTEINE_SWITCH"/>
    <property type="match status" value="1"/>
</dbReference>
<feature type="binding site" evidence="11">
    <location>
        <position position="206"/>
    </location>
    <ligand>
        <name>Zn(2+)</name>
        <dbReference type="ChEBI" id="CHEBI:29105"/>
        <label>1</label>
    </ligand>
</feature>
<dbReference type="InterPro" id="IPR006026">
    <property type="entry name" value="Peptidase_Metallo"/>
</dbReference>
<feature type="binding site" evidence="11">
    <location>
        <position position="219"/>
    </location>
    <ligand>
        <name>Zn(2+)</name>
        <dbReference type="ChEBI" id="CHEBI:29105"/>
        <label>1</label>
    </ligand>
</feature>
<evidence type="ECO:0000256" key="3">
    <source>
        <dbReference type="ARBA" id="ARBA00022723"/>
    </source>
</evidence>
<feature type="active site" evidence="10">
    <location>
        <position position="253"/>
    </location>
</feature>
<feature type="chain" id="PRO_5016704979" evidence="12">
    <location>
        <begin position="21"/>
        <end position="295"/>
    </location>
</feature>
<dbReference type="Proteomes" id="UP000257109">
    <property type="component" value="Unassembled WGS sequence"/>
</dbReference>
<evidence type="ECO:0000256" key="11">
    <source>
        <dbReference type="PIRSR" id="PIRSR621190-2"/>
    </source>
</evidence>
<evidence type="ECO:0000256" key="12">
    <source>
        <dbReference type="SAM" id="SignalP"/>
    </source>
</evidence>
<dbReference type="InterPro" id="IPR033739">
    <property type="entry name" value="M10A_MMP"/>
</dbReference>
<feature type="signal peptide" evidence="12">
    <location>
        <begin position="1"/>
        <end position="20"/>
    </location>
</feature>
<comment type="cofactor">
    <cofactor evidence="11">
        <name>Ca(2+)</name>
        <dbReference type="ChEBI" id="CHEBI:29108"/>
    </cofactor>
    <text evidence="11">Can bind about 5 Ca(2+) ions per subunit.</text>
</comment>
<feature type="binding site" evidence="11">
    <location>
        <position position="211"/>
    </location>
    <ligand>
        <name>Ca(2+)</name>
        <dbReference type="ChEBI" id="CHEBI:29108"/>
        <label>3</label>
    </ligand>
</feature>
<feature type="binding site" evidence="11">
    <location>
        <position position="194"/>
    </location>
    <ligand>
        <name>Ca(2+)</name>
        <dbReference type="ChEBI" id="CHEBI:29108"/>
        <label>2</label>
    </ligand>
</feature>
<gene>
    <name evidence="14" type="primary">5MMP</name>
    <name evidence="14" type="ORF">CR513_44272</name>
</gene>
<dbReference type="GO" id="GO:0008270">
    <property type="term" value="F:zinc ion binding"/>
    <property type="evidence" value="ECO:0007669"/>
    <property type="project" value="InterPro"/>
</dbReference>
<feature type="binding site" evidence="11">
    <location>
        <position position="212"/>
    </location>
    <ligand>
        <name>Ca(2+)</name>
        <dbReference type="ChEBI" id="CHEBI:29108"/>
        <label>3</label>
    </ligand>
</feature>